<keyword evidence="1" id="KW-0472">Membrane</keyword>
<proteinExistence type="predicted"/>
<dbReference type="EMBL" id="OK149171">
    <property type="protein sequence ID" value="UCR75509.1"/>
    <property type="molecule type" value="Genomic_DNA"/>
</dbReference>
<organism evidence="2 3">
    <name type="scientific">Alcaligenes phage vB_Af_QDWS595</name>
    <dbReference type="NCBI Taxonomy" id="2877946"/>
    <lineage>
        <taxon>Viruses</taxon>
        <taxon>Duplodnaviria</taxon>
        <taxon>Heunggongvirae</taxon>
        <taxon>Uroviricota</taxon>
        <taxon>Caudoviricetes</taxon>
        <taxon>Schitoviridae</taxon>
        <taxon>Petruschkyvirus</taxon>
        <taxon>Petruschkyvirus QDWS595</taxon>
    </lineage>
</organism>
<dbReference type="Proteomes" id="UP000827952">
    <property type="component" value="Segment"/>
</dbReference>
<keyword evidence="1" id="KW-1133">Transmembrane helix</keyword>
<evidence type="ECO:0000256" key="1">
    <source>
        <dbReference type="SAM" id="Phobius"/>
    </source>
</evidence>
<feature type="transmembrane region" description="Helical" evidence="1">
    <location>
        <begin position="6"/>
        <end position="24"/>
    </location>
</feature>
<gene>
    <name evidence="2" type="ORF">vBAfaPQDWS595_25</name>
</gene>
<name>A0AAE9BZX3_9CAUD</name>
<sequence length="38" mass="4101">MAVTISAPYIAVALVSGVVLYCLAKKINWDTDLSDTEE</sequence>
<reference evidence="2" key="1">
    <citation type="submission" date="2021-09" db="EMBL/GenBank/DDBJ databases">
        <title>Complete genome analysis of a novel Alcaligenes phage vB_Af_QDWS595.</title>
        <authorList>
            <person name="Jing Y."/>
            <person name="Wang J."/>
        </authorList>
    </citation>
    <scope>NUCLEOTIDE SEQUENCE</scope>
</reference>
<accession>A0AAE9BZX3</accession>
<evidence type="ECO:0000313" key="3">
    <source>
        <dbReference type="Proteomes" id="UP000827952"/>
    </source>
</evidence>
<keyword evidence="3" id="KW-1185">Reference proteome</keyword>
<protein>
    <submittedName>
        <fullName evidence="2">Uncharacterized protein</fullName>
    </submittedName>
</protein>
<keyword evidence="1" id="KW-0812">Transmembrane</keyword>
<evidence type="ECO:0000313" key="2">
    <source>
        <dbReference type="EMBL" id="UCR75509.1"/>
    </source>
</evidence>